<evidence type="ECO:0000313" key="5">
    <source>
        <dbReference type="Proteomes" id="UP000694906"/>
    </source>
</evidence>
<dbReference type="AlphaFoldDB" id="A0A0P6K7B8"/>
<dbReference type="KEGG" id="hgl:101703117"/>
<dbReference type="Proteomes" id="UP000694906">
    <property type="component" value="Unplaced"/>
</dbReference>
<feature type="domain" description="Methyl-CpG-binding" evidence="3">
    <location>
        <begin position="39"/>
        <end position="102"/>
    </location>
</feature>
<evidence type="ECO:0000313" key="6">
    <source>
        <dbReference type="RefSeq" id="XP_004866104.2"/>
    </source>
</evidence>
<reference evidence="6" key="2">
    <citation type="submission" date="2025-04" db="UniProtKB">
        <authorList>
            <consortium name="RefSeq"/>
        </authorList>
    </citation>
    <scope>IDENTIFICATION</scope>
</reference>
<dbReference type="Pfam" id="PF16564">
    <property type="entry name" value="MBDa"/>
    <property type="match status" value="1"/>
</dbReference>
<dbReference type="InterPro" id="IPR032343">
    <property type="entry name" value="MBD2/MBD3_p55-bd"/>
</dbReference>
<feature type="domain" description="Methyl-CpG binding protein 2/3 C-terminal" evidence="2">
    <location>
        <begin position="108"/>
        <end position="192"/>
    </location>
</feature>
<organism evidence="4">
    <name type="scientific">Heterocephalus glaber</name>
    <name type="common">Naked mole rat</name>
    <dbReference type="NCBI Taxonomy" id="10181"/>
    <lineage>
        <taxon>Eukaryota</taxon>
        <taxon>Metazoa</taxon>
        <taxon>Chordata</taxon>
        <taxon>Craniata</taxon>
        <taxon>Vertebrata</taxon>
        <taxon>Euteleostomi</taxon>
        <taxon>Mammalia</taxon>
        <taxon>Eutheria</taxon>
        <taxon>Euarchontoglires</taxon>
        <taxon>Glires</taxon>
        <taxon>Rodentia</taxon>
        <taxon>Hystricomorpha</taxon>
        <taxon>Bathyergidae</taxon>
        <taxon>Heterocephalus</taxon>
    </lineage>
</organism>
<gene>
    <name evidence="4" type="primary">MBD3L3</name>
    <name evidence="6" type="synonym">LOC101703117</name>
</gene>
<proteinExistence type="predicted"/>
<feature type="region of interest" description="Disordered" evidence="1">
    <location>
        <begin position="125"/>
        <end position="148"/>
    </location>
</feature>
<dbReference type="Pfam" id="PF14048">
    <property type="entry name" value="MBD_C"/>
    <property type="match status" value="1"/>
</dbReference>
<evidence type="ECO:0000256" key="1">
    <source>
        <dbReference type="SAM" id="MobiDB-lite"/>
    </source>
</evidence>
<evidence type="ECO:0000259" key="3">
    <source>
        <dbReference type="Pfam" id="PF16564"/>
    </source>
</evidence>
<dbReference type="OrthoDB" id="9621509at2759"/>
<reference evidence="4" key="1">
    <citation type="submission" date="2015-10" db="EMBL/GenBank/DDBJ databases">
        <title>FRAMA: From RNA-seq data to annotated mRNA assemblies.</title>
        <authorList>
            <person name="Bens M."/>
            <person name="Sahm A."/>
            <person name="Jahn N."/>
            <person name="Morhart M."/>
            <person name="Holtze S."/>
            <person name="Hildebrandt T.B."/>
            <person name="Platzer M."/>
            <person name="Szafranski K."/>
        </authorList>
    </citation>
    <scope>NUCLEOTIDE SEQUENCE</scope>
    <source>
        <tissue evidence="4">Ovary</tissue>
    </source>
</reference>
<keyword evidence="5" id="KW-1185">Reference proteome</keyword>
<feature type="region of interest" description="Disordered" evidence="1">
    <location>
        <begin position="160"/>
        <end position="181"/>
    </location>
</feature>
<feature type="compositionally biased region" description="Basic and acidic residues" evidence="1">
    <location>
        <begin position="198"/>
        <end position="213"/>
    </location>
</feature>
<dbReference type="InterPro" id="IPR025884">
    <property type="entry name" value="MeCpG-bd_2/3_C_dom"/>
</dbReference>
<evidence type="ECO:0000313" key="4">
    <source>
        <dbReference type="EMBL" id="JAO02251.1"/>
    </source>
</evidence>
<feature type="region of interest" description="Disordered" evidence="1">
    <location>
        <begin position="198"/>
        <end position="227"/>
    </location>
</feature>
<protein>
    <submittedName>
        <fullName evidence="6">Methyl-CpG-binding domain protein 3-like 5</fullName>
    </submittedName>
    <submittedName>
        <fullName evidence="4">Putative methyl-CpG-binding domain protein 3-like 3</fullName>
    </submittedName>
</protein>
<accession>A0A0P6K7B8</accession>
<sequence length="227" mass="25196">MEPKRRIQATIWEPETPSIPSQPFVGKLRRSMLPPGLQKKQVRKFRATRPFTIPMRLTSCILPRPVTLITAHPGNEVRCGPHEEKLKKPQQLCTSWRLQALKHQGSEEEGLSQLDFTNAFPAMTSGSRGGSWGQAAAESSQPAPGLSPFWKEMIPEAFHLVPPPSSQQVTSADIQRQARKVKRARERLAEALRADSLAREAERLSSQEERAETQVETGAGAAGDSEM</sequence>
<dbReference type="EMBL" id="GEBF01001382">
    <property type="protein sequence ID" value="JAO02251.1"/>
    <property type="molecule type" value="Transcribed_RNA"/>
</dbReference>
<dbReference type="GO" id="GO:0005634">
    <property type="term" value="C:nucleus"/>
    <property type="evidence" value="ECO:0007669"/>
    <property type="project" value="UniProtKB-ARBA"/>
</dbReference>
<name>A0A0P6K7B8_HETGA</name>
<evidence type="ECO:0000259" key="2">
    <source>
        <dbReference type="Pfam" id="PF14048"/>
    </source>
</evidence>
<dbReference type="RefSeq" id="XP_004866104.2">
    <property type="nucleotide sequence ID" value="XM_004866047.2"/>
</dbReference>